<keyword evidence="2" id="KW-0732">Signal</keyword>
<keyword evidence="3" id="KW-0449">Lipoprotein</keyword>
<evidence type="ECO:0000313" key="4">
    <source>
        <dbReference type="Proteomes" id="UP000190162"/>
    </source>
</evidence>
<proteinExistence type="predicted"/>
<feature type="signal peptide" evidence="2">
    <location>
        <begin position="1"/>
        <end position="23"/>
    </location>
</feature>
<protein>
    <submittedName>
        <fullName evidence="3">Putative lipoprotein</fullName>
    </submittedName>
</protein>
<evidence type="ECO:0000256" key="2">
    <source>
        <dbReference type="SAM" id="SignalP"/>
    </source>
</evidence>
<organism evidence="3 4">
    <name type="scientific">Enterovibrio nigricans DSM 22720</name>
    <dbReference type="NCBI Taxonomy" id="1121868"/>
    <lineage>
        <taxon>Bacteria</taxon>
        <taxon>Pseudomonadati</taxon>
        <taxon>Pseudomonadota</taxon>
        <taxon>Gammaproteobacteria</taxon>
        <taxon>Vibrionales</taxon>
        <taxon>Vibrionaceae</taxon>
        <taxon>Enterovibrio</taxon>
    </lineage>
</organism>
<evidence type="ECO:0000256" key="1">
    <source>
        <dbReference type="SAM" id="MobiDB-lite"/>
    </source>
</evidence>
<dbReference type="AlphaFoldDB" id="A0A1T4VNI5"/>
<gene>
    <name evidence="3" type="ORF">SAMN02745132_04062</name>
</gene>
<feature type="region of interest" description="Disordered" evidence="1">
    <location>
        <begin position="27"/>
        <end position="47"/>
    </location>
</feature>
<dbReference type="Proteomes" id="UP000190162">
    <property type="component" value="Unassembled WGS sequence"/>
</dbReference>
<sequence>MFSLNHRLPKTLLALSLAALLSACSTSPSGPVELGNSDDLLGESSTTHQDAITPQRFMLRGDVSLGHEVRTITPCGSNTQYWLQLPPSMSQQGMALSSSPYDAIYGEVIGEFIPPSADGFAADYPATFKVTQLNLMSAEINGCQQARNKTVASGSEPFWSVSASNNTLRYQQLGEQAKVYPLTARTILPKARVYDAENASLTLTPALCNDTMSDSIYGWTSTFIQDGKTLKGCATLSADDPTLPWVAQYRGQTHLGDTTITTTLTLNPDHSATTLYEQDNSTPLTETGVWQQVSDNKVHVMMTRHQGQYLISERIFTRQGFVLNADSEIVNGSKYSLGENGLSLNLMVGTEKRHTSLGAKVNSRADANPNVEKALNTYLGDTLDKMPSTQYRWLTQDLNSDGDKELLVLTDWCGSGGCTVLIFSNQHGEWQFNSRITLAHVPFQMSNATSNGWHDLIFPVGGGGAKAASHVLQFNGQRYPGNPSVAPKIAIPDTSDTLLFADGIYPQQVGAKLK</sequence>
<dbReference type="PROSITE" id="PS51257">
    <property type="entry name" value="PROKAR_LIPOPROTEIN"/>
    <property type="match status" value="1"/>
</dbReference>
<accession>A0A1T4VNI5</accession>
<dbReference type="RefSeq" id="WP_078754180.1">
    <property type="nucleotide sequence ID" value="NZ_FUXU01000084.1"/>
</dbReference>
<reference evidence="4" key="1">
    <citation type="submission" date="2017-02" db="EMBL/GenBank/DDBJ databases">
        <authorList>
            <person name="Varghese N."/>
            <person name="Submissions S."/>
        </authorList>
    </citation>
    <scope>NUCLEOTIDE SEQUENCE [LARGE SCALE GENOMIC DNA]</scope>
    <source>
        <strain evidence="4">DSM 22720</strain>
    </source>
</reference>
<dbReference type="OrthoDB" id="5348860at2"/>
<feature type="chain" id="PRO_5012211021" evidence="2">
    <location>
        <begin position="24"/>
        <end position="514"/>
    </location>
</feature>
<name>A0A1T4VNI5_9GAMM</name>
<dbReference type="EMBL" id="FUXU01000084">
    <property type="protein sequence ID" value="SKA66071.1"/>
    <property type="molecule type" value="Genomic_DNA"/>
</dbReference>
<keyword evidence="4" id="KW-1185">Reference proteome</keyword>
<evidence type="ECO:0000313" key="3">
    <source>
        <dbReference type="EMBL" id="SKA66071.1"/>
    </source>
</evidence>